<reference evidence="5" key="1">
    <citation type="journal article" date="2019" name="Int. J. Syst. Evol. Microbiol.">
        <title>The Global Catalogue of Microorganisms (GCM) 10K type strain sequencing project: providing services to taxonomists for standard genome sequencing and annotation.</title>
        <authorList>
            <consortium name="The Broad Institute Genomics Platform"/>
            <consortium name="The Broad Institute Genome Sequencing Center for Infectious Disease"/>
            <person name="Wu L."/>
            <person name="Ma J."/>
        </authorList>
    </citation>
    <scope>NUCLEOTIDE SEQUENCE [LARGE SCALE GENOMIC DNA]</scope>
    <source>
        <strain evidence="5">CCUG 64793</strain>
    </source>
</reference>
<keyword evidence="2" id="KW-0732">Signal</keyword>
<protein>
    <submittedName>
        <fullName evidence="4">Gmad2 immunoglobulin-like domain-containing protein</fullName>
    </submittedName>
</protein>
<evidence type="ECO:0000256" key="1">
    <source>
        <dbReference type="SAM" id="MobiDB-lite"/>
    </source>
</evidence>
<feature type="signal peptide" evidence="2">
    <location>
        <begin position="1"/>
        <end position="20"/>
    </location>
</feature>
<evidence type="ECO:0000313" key="4">
    <source>
        <dbReference type="EMBL" id="MFD1095180.1"/>
    </source>
</evidence>
<feature type="region of interest" description="Disordered" evidence="1">
    <location>
        <begin position="319"/>
        <end position="341"/>
    </location>
</feature>
<comment type="caution">
    <text evidence="4">The sequence shown here is derived from an EMBL/GenBank/DDBJ whole genome shotgun (WGS) entry which is preliminary data.</text>
</comment>
<dbReference type="PROSITE" id="PS51257">
    <property type="entry name" value="PROKAR_LIPOPROTEIN"/>
    <property type="match status" value="1"/>
</dbReference>
<name>A0ABW3NR29_9FLAO</name>
<evidence type="ECO:0000259" key="3">
    <source>
        <dbReference type="Pfam" id="PF10648"/>
    </source>
</evidence>
<feature type="domain" description="Bacterial spore germination immunoglobulin-like" evidence="3">
    <location>
        <begin position="236"/>
        <end position="321"/>
    </location>
</feature>
<dbReference type="Proteomes" id="UP001597131">
    <property type="component" value="Unassembled WGS sequence"/>
</dbReference>
<organism evidence="4 5">
    <name type="scientific">Salegentibacter chungangensis</name>
    <dbReference type="NCBI Taxonomy" id="1335724"/>
    <lineage>
        <taxon>Bacteria</taxon>
        <taxon>Pseudomonadati</taxon>
        <taxon>Bacteroidota</taxon>
        <taxon>Flavobacteriia</taxon>
        <taxon>Flavobacteriales</taxon>
        <taxon>Flavobacteriaceae</taxon>
        <taxon>Salegentibacter</taxon>
    </lineage>
</organism>
<gene>
    <name evidence="4" type="ORF">ACFQ3Q_05420</name>
</gene>
<keyword evidence="5" id="KW-1185">Reference proteome</keyword>
<dbReference type="InterPro" id="IPR018911">
    <property type="entry name" value="Gmad2_Ig-like_dom"/>
</dbReference>
<dbReference type="Pfam" id="PF10648">
    <property type="entry name" value="Gmad2"/>
    <property type="match status" value="1"/>
</dbReference>
<accession>A0ABW3NR29</accession>
<dbReference type="EMBL" id="JBHTLI010000001">
    <property type="protein sequence ID" value="MFD1095180.1"/>
    <property type="molecule type" value="Genomic_DNA"/>
</dbReference>
<dbReference type="RefSeq" id="WP_380743698.1">
    <property type="nucleotide sequence ID" value="NZ_JBHTLI010000001.1"/>
</dbReference>
<evidence type="ECO:0000256" key="2">
    <source>
        <dbReference type="SAM" id="SignalP"/>
    </source>
</evidence>
<feature type="chain" id="PRO_5045143256" evidence="2">
    <location>
        <begin position="21"/>
        <end position="341"/>
    </location>
</feature>
<sequence length="341" mass="38277">MKLKLSLLSLLILLFSCKEAKDNKEESSKPELGKKGTSLQNLNSYSNSQWHFSLKYPQNYITTGSDLPGDVPVINIYERSVSEKPPFAIHEEAGIGYIAILPKGYGVDGPSGKSSSFLEWSGSLELKEDIDPEESRVYLLENGEPWAFKLKFSHPPKSWNEYGSVFVHFKADAFKAECEDSGTGEKKPMEGCDPMGSDIIKFTGEINENSYKSLKKILEDFKFSKVKEGRKVSNIIKVDRPLPNIEVKSPLKISGKAKGFWFFEGTAPLKLVDKDNKILAESSIEAEGNWMTSDFVPFNSRMTFDSAPDDERGYLVFERANPSGKPENDQSYRLPVLFPPK</sequence>
<proteinExistence type="predicted"/>
<evidence type="ECO:0000313" key="5">
    <source>
        <dbReference type="Proteomes" id="UP001597131"/>
    </source>
</evidence>